<gene>
    <name evidence="2" type="ORF">SAMN05421770_10267</name>
</gene>
<name>A0A239GTC5_9BACT</name>
<accession>A0A239GTC5</accession>
<evidence type="ECO:0000313" key="2">
    <source>
        <dbReference type="EMBL" id="SNS72221.1"/>
    </source>
</evidence>
<feature type="compositionally biased region" description="Polar residues" evidence="1">
    <location>
        <begin position="9"/>
        <end position="22"/>
    </location>
</feature>
<feature type="region of interest" description="Disordered" evidence="1">
    <location>
        <begin position="1"/>
        <end position="27"/>
    </location>
</feature>
<protein>
    <submittedName>
        <fullName evidence="2">Uncharacterized protein</fullName>
    </submittedName>
</protein>
<dbReference type="AlphaFoldDB" id="A0A239GTC5"/>
<dbReference type="Proteomes" id="UP000198356">
    <property type="component" value="Unassembled WGS sequence"/>
</dbReference>
<dbReference type="InterPro" id="IPR045709">
    <property type="entry name" value="DUF6065"/>
</dbReference>
<dbReference type="Pfam" id="PF19541">
    <property type="entry name" value="DUF6065"/>
    <property type="match status" value="1"/>
</dbReference>
<dbReference type="RefSeq" id="WP_142988244.1">
    <property type="nucleotide sequence ID" value="NZ_FZOU01000002.1"/>
</dbReference>
<dbReference type="OrthoDB" id="8910986at2"/>
<evidence type="ECO:0000256" key="1">
    <source>
        <dbReference type="SAM" id="MobiDB-lite"/>
    </source>
</evidence>
<sequence length="512" mass="56540">MAVDLFPEQQRSSLEFGSTTEPSMRDDQSGRLPLIAYPLTGIPAKLVPATADRPWMSAFNTTFANRCLPMRIANQDGWFVLNPTPISILWNGGNKQEDITITVLDGTHTPALSHFGHGIVTWWIPYLFRTPPGYNMYVRGPVNYPKDGICALHAIVETDWAVASFPMSWKLTRPGLPIRFDRDEPICMVSPVRRGETESFDPQLLPITADMHSQAGHAGWSESRRLHNESLRLPNPPKKWEKHYFLGTHPTTEDKFPEHQVKLAVRPFQEVAEATKAIAQFDAAMRRGLPKAPEPELRSCPFPHPIAAMSCPAAQTSSPAPSVAVTGIVREPDFFERFPECEQLVNAWFATDTQPKELTKPGWEYEYAAGRLSLLSCDPAKVIPADLLTAIRHRLDAWAVSHGYGQLRSLQLSLLTTGAFRAASQTHDEAYFALPLRIAKGVRVRGGRLYSSDIKMGRGLLAGVLGKTTHLVPEPNCLISFVPGLSVGIEQVNDSPDPADSLLLLEGTVAGS</sequence>
<reference evidence="2 3" key="1">
    <citation type="submission" date="2017-06" db="EMBL/GenBank/DDBJ databases">
        <authorList>
            <person name="Kim H.J."/>
            <person name="Triplett B.A."/>
        </authorList>
    </citation>
    <scope>NUCLEOTIDE SEQUENCE [LARGE SCALE GENOMIC DNA]</scope>
    <source>
        <strain evidence="2 3">DSM 18704</strain>
    </source>
</reference>
<organism evidence="2 3">
    <name type="scientific">Granulicella rosea</name>
    <dbReference type="NCBI Taxonomy" id="474952"/>
    <lineage>
        <taxon>Bacteria</taxon>
        <taxon>Pseudomonadati</taxon>
        <taxon>Acidobacteriota</taxon>
        <taxon>Terriglobia</taxon>
        <taxon>Terriglobales</taxon>
        <taxon>Acidobacteriaceae</taxon>
        <taxon>Granulicella</taxon>
    </lineage>
</organism>
<keyword evidence="3" id="KW-1185">Reference proteome</keyword>
<proteinExistence type="predicted"/>
<dbReference type="EMBL" id="FZOU01000002">
    <property type="protein sequence ID" value="SNS72221.1"/>
    <property type="molecule type" value="Genomic_DNA"/>
</dbReference>
<evidence type="ECO:0000313" key="3">
    <source>
        <dbReference type="Proteomes" id="UP000198356"/>
    </source>
</evidence>